<gene>
    <name evidence="1" type="ORF">STAFG_1917</name>
</gene>
<accession>S4NRB8</accession>
<protein>
    <submittedName>
        <fullName evidence="1">Uncharacterized protein</fullName>
    </submittedName>
</protein>
<sequence length="35" mass="3647">MHGAQPGELSLARAVREGRVEVSGEGTLAKALREA</sequence>
<organism evidence="1 2">
    <name type="scientific">Streptomyces afghaniensis 772</name>
    <dbReference type="NCBI Taxonomy" id="1283301"/>
    <lineage>
        <taxon>Bacteria</taxon>
        <taxon>Bacillati</taxon>
        <taxon>Actinomycetota</taxon>
        <taxon>Actinomycetes</taxon>
        <taxon>Kitasatosporales</taxon>
        <taxon>Streptomycetaceae</taxon>
        <taxon>Streptomyces</taxon>
    </lineage>
</organism>
<evidence type="ECO:0000313" key="2">
    <source>
        <dbReference type="Proteomes" id="UP000015001"/>
    </source>
</evidence>
<dbReference type="HOGENOM" id="CLU_3367508_0_0_11"/>
<dbReference type="EMBL" id="AOPY01001344">
    <property type="protein sequence ID" value="EPJ41024.1"/>
    <property type="molecule type" value="Genomic_DNA"/>
</dbReference>
<comment type="caution">
    <text evidence="1">The sequence shown here is derived from an EMBL/GenBank/DDBJ whole genome shotgun (WGS) entry which is preliminary data.</text>
</comment>
<evidence type="ECO:0000313" key="1">
    <source>
        <dbReference type="EMBL" id="EPJ41024.1"/>
    </source>
</evidence>
<name>S4NRB8_9ACTN</name>
<dbReference type="Proteomes" id="UP000015001">
    <property type="component" value="Unassembled WGS sequence"/>
</dbReference>
<dbReference type="AlphaFoldDB" id="S4NRB8"/>
<reference evidence="1 2" key="1">
    <citation type="submission" date="2013-02" db="EMBL/GenBank/DDBJ databases">
        <title>Draft Genome Sequence of Streptomyces afghaniensis, Which Produces Compounds of the Julimycin B-Complex.</title>
        <authorList>
            <person name="Gruening B.A."/>
            <person name="Praeg A."/>
            <person name="Erxleben A."/>
            <person name="Guenther S."/>
            <person name="Fiedler H.-P."/>
            <person name="Goodfellow M."/>
            <person name="Mueller M."/>
        </authorList>
    </citation>
    <scope>NUCLEOTIDE SEQUENCE [LARGE SCALE GENOMIC DNA]</scope>
    <source>
        <strain evidence="1 2">772</strain>
    </source>
</reference>
<keyword evidence="2" id="KW-1185">Reference proteome</keyword>
<proteinExistence type="predicted"/>